<feature type="compositionally biased region" description="Polar residues" evidence="1">
    <location>
        <begin position="175"/>
        <end position="187"/>
    </location>
</feature>
<dbReference type="VEuPathDB" id="AmoebaDB:EHI5A_123370"/>
<organism evidence="2 3">
    <name type="scientific">Entamoeba histolytica KU27</name>
    <dbReference type="NCBI Taxonomy" id="885311"/>
    <lineage>
        <taxon>Eukaryota</taxon>
        <taxon>Amoebozoa</taxon>
        <taxon>Evosea</taxon>
        <taxon>Archamoebae</taxon>
        <taxon>Mastigamoebida</taxon>
        <taxon>Entamoebidae</taxon>
        <taxon>Entamoeba</taxon>
    </lineage>
</organism>
<feature type="compositionally biased region" description="Pro residues" evidence="1">
    <location>
        <begin position="1"/>
        <end position="20"/>
    </location>
</feature>
<dbReference type="EMBL" id="KB445444">
    <property type="protein sequence ID" value="EMD42761.1"/>
    <property type="molecule type" value="Genomic_DNA"/>
</dbReference>
<feature type="compositionally biased region" description="Polar residues" evidence="1">
    <location>
        <begin position="122"/>
        <end position="169"/>
    </location>
</feature>
<feature type="compositionally biased region" description="Polar residues" evidence="1">
    <location>
        <begin position="23"/>
        <end position="41"/>
    </location>
</feature>
<name>M2RUV1_ENTHI</name>
<accession>M2RUV1</accession>
<feature type="region of interest" description="Disordered" evidence="1">
    <location>
        <begin position="1"/>
        <end position="187"/>
    </location>
</feature>
<evidence type="ECO:0000256" key="1">
    <source>
        <dbReference type="SAM" id="MobiDB-lite"/>
    </source>
</evidence>
<feature type="compositionally biased region" description="Low complexity" evidence="1">
    <location>
        <begin position="90"/>
        <end position="121"/>
    </location>
</feature>
<evidence type="ECO:0000313" key="2">
    <source>
        <dbReference type="EMBL" id="EMD42761.1"/>
    </source>
</evidence>
<reference evidence="2 3" key="1">
    <citation type="submission" date="2013-02" db="EMBL/GenBank/DDBJ databases">
        <authorList>
            <person name="Hannick L."/>
            <person name="Zafar N."/>
            <person name="Lorenzi H."/>
            <person name="Ali I.A."/>
            <person name="Petri W.P."/>
            <person name="Caler E."/>
        </authorList>
    </citation>
    <scope>NUCLEOTIDE SEQUENCE [LARGE SCALE GENOMIC DNA]</scope>
    <source>
        <strain evidence="2 3">KU27</strain>
    </source>
</reference>
<protein>
    <submittedName>
        <fullName evidence="2">Uncharacterized protein</fullName>
    </submittedName>
</protein>
<proteinExistence type="predicted"/>
<dbReference type="Proteomes" id="UP000011755">
    <property type="component" value="Unassembled WGS sequence"/>
</dbReference>
<evidence type="ECO:0000313" key="3">
    <source>
        <dbReference type="Proteomes" id="UP000011755"/>
    </source>
</evidence>
<sequence>MKPTPPPKPKTPSKPTPTPPHRANTQPLNTSTNYIHRQSTHPFAAHTMKQQKSGETTLSPRSQKPVPQPPVNRYPQKQTPAVPSLPQKPPKLSLQFKKIPTNPFDEPTTTHTTTNPFDETPSNPISSTNPFDEPSSKSIPTTNPFDEPSAQQQSLSPKKSINPFENSYSPKRYQNKNTTIIPSQTQSLKDITVELLGDDEFEPKEYEVGDEEDEQNTTMPPEEEEFEIDILNPSVSNSSGQSLHLYSNIKQTDSNSSVQSNRVNNINTSQIETDTQKIPPNKFVKRQTSLPITQSNELSKRIIPSSPTKETNKQNNLLSPRIISPNSKTPRISQKIDLRGEQLLVVDHNQYIQNLIVRFSEQCYEHSPLIQSTIELLSTSMDDKSHYEFLMQTLNNKIPFDNEQVNIQCIKLLTNIVRISDRRSVSIASTFSSSKFSVEIRNNTSILMKELSKYFLKDVVDSFLHIIQTIKNDETAREAAVMVICFKQIILPVNGINVSESVRFISNVENALNSAQRSVLKRSLCELLDGVCINGLGRGSGIGVTQLEERYGRIIDLLRKWKNSKVPINETCAHLGAQSDGLFAISIKPILVSNYTLLSSAKDQQKRLKALEMISDYVSGSLDVLPKNHSLISSLVDEFLTKTILPKKEYHRLKYASNSEISMFSKVFSHPVVYLHQMTMNILSGIFVTTIDIRATVIQHLPQSITLPSEVQQGVTEFLSNISSLIGTVMDPFNIWALEMYPESFIHDSTARDTTSHKIVSAARSPILEIKQEARKALLRDAKRNPRLFCGIFEEFLGNGIEEESNWNEGEYVCQLAEVFGQTSDVASKGLVNMLQRRILALIITLDGKSIEIASRLVDALKLKGYRIIENSNIIAQYLSSVSIENIDKFVTEQKELLFVKELYNRFSNNYSSKMQPELIRFIFASMKTENIHIIHSIISQYNDGVEHICSMVHSLLKLSEPSIIDLFASSMIDSKKKKFNLELLNTLVSIEPIKYVRCQNLISLCRTTLMHWTQFKDLPTSNIILFEIISKICMLEITLPSPSIEDSLVTFISKYINQMSLHKYIIPIVKAITLKARISTPIDLFNLLEVLYSSDPIASETYLVNILTRYPNMLSISMQRSFLTRDVRMMYYHAVYKMLSTGYSIHMEEILSYGIILISKNSNDFATLMKGVQEFNISTYCGCAVGGSWNCAIMRELAKVYCSESPSILKGVLQYHNLLNNSEYGVLIHVCCEWMKVAVQYDLEGTINIMIDMTSAAQQLDYEVCEMWQCVIQQCEDKIDIILEILLTKAENTEESIGLIGKIMCNLCGIESLCLPIFMNLYNNIMELPIQPKLPCDLIEITPTFPSKKENVYFILLSFIISLIPITTIQYIPHLCALSLLFYAPTTVHGELEACARRIISIVSPSLSYDKMFTPESIKGIKNQLHNFGVLEQFEQIILSCCTVFQTEVAVNALDIFILLQDNPSFSLDMLSMISARGLLFGEVQVLQKVIEASIQLNDPSIAEILISVPVIGIFEKAAQIVPVNSIKANILAHAAGRKETQHLVYELTKNCTGIKGWIGELIKIGTSLQKNNFVISVVHAFNDFEPNEVVETLMSIAEGGSDGVSTKALLQLCKFKYTFIDKRLAEIISRGMNCEETAQECAKFLESYCIETNIPKGSFEQHNLFFDGINEDVIKSECVKAIEKICLNNSITIDHQRLLSIVRNHSMDIKNFRTPFSL</sequence>
<dbReference type="OrthoDB" id="28616at2759"/>
<feature type="compositionally biased region" description="Polar residues" evidence="1">
    <location>
        <begin position="48"/>
        <end position="62"/>
    </location>
</feature>
<gene>
    <name evidence="2" type="ORF">EHI5A_123370</name>
</gene>